<comment type="caution">
    <text evidence="1">The sequence shown here is derived from an EMBL/GenBank/DDBJ whole genome shotgun (WGS) entry which is preliminary data.</text>
</comment>
<dbReference type="SUPFAM" id="SSF52540">
    <property type="entry name" value="P-loop containing nucleoside triphosphate hydrolases"/>
    <property type="match status" value="1"/>
</dbReference>
<dbReference type="Pfam" id="PF25000">
    <property type="entry name" value="DUF7779"/>
    <property type="match status" value="1"/>
</dbReference>
<dbReference type="EMBL" id="CACRXK020021526">
    <property type="protein sequence ID" value="CAB4035942.1"/>
    <property type="molecule type" value="Genomic_DNA"/>
</dbReference>
<feature type="non-terminal residue" evidence="1">
    <location>
        <position position="845"/>
    </location>
</feature>
<dbReference type="InterPro" id="IPR011050">
    <property type="entry name" value="Pectin_lyase_fold/virulence"/>
</dbReference>
<dbReference type="Pfam" id="PF05729">
    <property type="entry name" value="NACHT"/>
    <property type="match status" value="1"/>
</dbReference>
<organism evidence="1 2">
    <name type="scientific">Paramuricea clavata</name>
    <name type="common">Red gorgonian</name>
    <name type="synonym">Violescent sea-whip</name>
    <dbReference type="NCBI Taxonomy" id="317549"/>
    <lineage>
        <taxon>Eukaryota</taxon>
        <taxon>Metazoa</taxon>
        <taxon>Cnidaria</taxon>
        <taxon>Anthozoa</taxon>
        <taxon>Octocorallia</taxon>
        <taxon>Malacalcyonacea</taxon>
        <taxon>Plexauridae</taxon>
        <taxon>Paramuricea</taxon>
    </lineage>
</organism>
<dbReference type="InterPro" id="IPR007111">
    <property type="entry name" value="NACHT_NTPase"/>
</dbReference>
<proteinExistence type="predicted"/>
<feature type="non-terminal residue" evidence="1">
    <location>
        <position position="1"/>
    </location>
</feature>
<dbReference type="SUPFAM" id="SSF48452">
    <property type="entry name" value="TPR-like"/>
    <property type="match status" value="1"/>
</dbReference>
<protein>
    <submittedName>
        <fullName evidence="1">Stress-induced-phospho 1</fullName>
    </submittedName>
</protein>
<dbReference type="Proteomes" id="UP001152795">
    <property type="component" value="Unassembled WGS sequence"/>
</dbReference>
<sequence length="845" mass="97135">ECVLERLAAVNSSLKEEIDNLKESQAITELKVQELCASQNYLLNRYISSCRDIEELRSKFLVKSDKEDVYVFQAPDTFSWFTGRTRQIEEIEVILKNDEQFHQSSARKAAICGLGGSGKTSLVVEYAHRMKNHYQGGVFWFSGEDGTKLANSVNSLASSIGTFVSNSFDVTLSQTLDRVSRIQKPWLLVIDDMDELQLSPSVQKLLSGFWQKNCNGHIIVTTRRKPSTLVDEVQAFRDSFCLELQCFNADDSKEFLFNRTGISRNEDTEAAAYKLFEKLDGLPLALEQAAAYIKSLGCSLSSYLESYKAQRLALLNQQPTNPVSEYSSPERLAVQTTWCLNIDYIKQNSEGRNAIRFLNACVFFNPDQIQEELINVGEPTVKDDQFRNFLGTSLCRYQILKLLTDFSLFKQSSYRCLQVHRLVLDFIKKSLTPSEQEESFLDAVRLLQYGFSQSYSPDKILPVQLCRKDGVFARDGSNRLPICPLFECVLQKVKHQLLRFLQKEKSKFLDPRFFSNRAEAYIMLDRYHNALEDAKAYISKRPNCWEDVFTEYKLFEEFSYLKQCIKDPSNRIDDCIVLQVLVSHNEKYASLDTAGVTTVENCEFKNCNAGGLQCVHGSVNVENCTFYGNKKAALQVRKSDICGNNVFENSWWGVWIQSNSYCRISKNQVNRYQLPVVDSNTVYNNGGPDQPLPQRLQNTLVRAQCNDNTTLGNKELDEQPNCISTIQSWQRFCSHCKKEATLQKCEKCYTTGYCGSLCQKSHWERFHKQSSRIQTDDSEHGIQISDQYLHIDEFFHCDRIRNLVLDLGATNCEKMKIRKQLFMWAAFTENQIIRLFTNDFPPYQQ</sequence>
<dbReference type="PROSITE" id="PS50865">
    <property type="entry name" value="ZF_MYND_2"/>
    <property type="match status" value="1"/>
</dbReference>
<dbReference type="SUPFAM" id="SSF144232">
    <property type="entry name" value="HIT/MYND zinc finger-like"/>
    <property type="match status" value="1"/>
</dbReference>
<dbReference type="AlphaFoldDB" id="A0A6S7LEX4"/>
<dbReference type="SUPFAM" id="SSF51126">
    <property type="entry name" value="Pectin lyase-like"/>
    <property type="match status" value="1"/>
</dbReference>
<dbReference type="Gene3D" id="3.40.50.300">
    <property type="entry name" value="P-loop containing nucleotide triphosphate hydrolases"/>
    <property type="match status" value="1"/>
</dbReference>
<dbReference type="InterPro" id="IPR039448">
    <property type="entry name" value="Beta_helix"/>
</dbReference>
<dbReference type="PANTHER" id="PTHR35205:SF1">
    <property type="entry name" value="ZU5 DOMAIN-CONTAINING PROTEIN"/>
    <property type="match status" value="1"/>
</dbReference>
<dbReference type="InterPro" id="IPR056681">
    <property type="entry name" value="DUF7779"/>
</dbReference>
<dbReference type="InterPro" id="IPR002893">
    <property type="entry name" value="Znf_MYND"/>
</dbReference>
<dbReference type="Pfam" id="PF13229">
    <property type="entry name" value="Beta_helix"/>
    <property type="match status" value="1"/>
</dbReference>
<dbReference type="Gene3D" id="2.160.20.10">
    <property type="entry name" value="Single-stranded right-handed beta-helix, Pectin lyase-like"/>
    <property type="match status" value="1"/>
</dbReference>
<dbReference type="GO" id="GO:0043531">
    <property type="term" value="F:ADP binding"/>
    <property type="evidence" value="ECO:0007669"/>
    <property type="project" value="InterPro"/>
</dbReference>
<dbReference type="Gene3D" id="6.10.140.2220">
    <property type="match status" value="1"/>
</dbReference>
<dbReference type="OrthoDB" id="5970029at2759"/>
<dbReference type="Pfam" id="PF01753">
    <property type="entry name" value="zf-MYND"/>
    <property type="match status" value="1"/>
</dbReference>
<keyword evidence="2" id="KW-1185">Reference proteome</keyword>
<evidence type="ECO:0000313" key="2">
    <source>
        <dbReference type="Proteomes" id="UP001152795"/>
    </source>
</evidence>
<accession>A0A6S7LEX4</accession>
<name>A0A6S7LEX4_PARCT</name>
<reference evidence="1" key="1">
    <citation type="submission" date="2020-04" db="EMBL/GenBank/DDBJ databases">
        <authorList>
            <person name="Alioto T."/>
            <person name="Alioto T."/>
            <person name="Gomez Garrido J."/>
        </authorList>
    </citation>
    <scope>NUCLEOTIDE SEQUENCE</scope>
    <source>
        <strain evidence="1">A484AB</strain>
    </source>
</reference>
<dbReference type="InterPro" id="IPR012334">
    <property type="entry name" value="Pectin_lyas_fold"/>
</dbReference>
<dbReference type="PANTHER" id="PTHR35205">
    <property type="entry name" value="NB-ARC AND TPR DOMAIN PROTEIN"/>
    <property type="match status" value="1"/>
</dbReference>
<dbReference type="InterPro" id="IPR027417">
    <property type="entry name" value="P-loop_NTPase"/>
</dbReference>
<gene>
    <name evidence="1" type="ORF">PACLA_8A070962</name>
</gene>
<dbReference type="InterPro" id="IPR011990">
    <property type="entry name" value="TPR-like_helical_dom_sf"/>
</dbReference>
<evidence type="ECO:0000313" key="1">
    <source>
        <dbReference type="EMBL" id="CAB4035942.1"/>
    </source>
</evidence>